<dbReference type="Proteomes" id="UP000789920">
    <property type="component" value="Unassembled WGS sequence"/>
</dbReference>
<dbReference type="EMBL" id="CAJVQC010018962">
    <property type="protein sequence ID" value="CAG8697471.1"/>
    <property type="molecule type" value="Genomic_DNA"/>
</dbReference>
<accession>A0ACA9P8N0</accession>
<gene>
    <name evidence="1" type="ORF">RPERSI_LOCUS9857</name>
</gene>
<evidence type="ECO:0000313" key="2">
    <source>
        <dbReference type="Proteomes" id="UP000789920"/>
    </source>
</evidence>
<protein>
    <submittedName>
        <fullName evidence="1">2625_t:CDS:1</fullName>
    </submittedName>
</protein>
<proteinExistence type="predicted"/>
<name>A0ACA9P8N0_9GLOM</name>
<reference evidence="1" key="1">
    <citation type="submission" date="2021-06" db="EMBL/GenBank/DDBJ databases">
        <authorList>
            <person name="Kallberg Y."/>
            <person name="Tangrot J."/>
            <person name="Rosling A."/>
        </authorList>
    </citation>
    <scope>NUCLEOTIDE SEQUENCE</scope>
    <source>
        <strain evidence="1">MA461A</strain>
    </source>
</reference>
<feature type="non-terminal residue" evidence="1">
    <location>
        <position position="1"/>
    </location>
</feature>
<comment type="caution">
    <text evidence="1">The sequence shown here is derived from an EMBL/GenBank/DDBJ whole genome shotgun (WGS) entry which is preliminary data.</text>
</comment>
<evidence type="ECO:0000313" key="1">
    <source>
        <dbReference type="EMBL" id="CAG8697471.1"/>
    </source>
</evidence>
<sequence length="156" mass="17845">TIQNALKYNKKLYYSSTLEFKKISSLMNTYKAKDIIISKQYGIKNVQDPKEQAVLLGIASSIMPILLTKYSDLLVEEFNERKVTILNIEKLQDAVGIMKSNTARIITSYFQIYWFGNWHAATELNDDELDDNNIQHAASELDNNNVSKESSRLSES</sequence>
<organism evidence="1 2">
    <name type="scientific">Racocetra persica</name>
    <dbReference type="NCBI Taxonomy" id="160502"/>
    <lineage>
        <taxon>Eukaryota</taxon>
        <taxon>Fungi</taxon>
        <taxon>Fungi incertae sedis</taxon>
        <taxon>Mucoromycota</taxon>
        <taxon>Glomeromycotina</taxon>
        <taxon>Glomeromycetes</taxon>
        <taxon>Diversisporales</taxon>
        <taxon>Gigasporaceae</taxon>
        <taxon>Racocetra</taxon>
    </lineage>
</organism>
<keyword evidence="2" id="KW-1185">Reference proteome</keyword>